<dbReference type="GO" id="GO:0030378">
    <property type="term" value="F:serine racemase activity"/>
    <property type="evidence" value="ECO:0007669"/>
    <property type="project" value="UniProtKB-EC"/>
</dbReference>
<reference evidence="4 6" key="1">
    <citation type="journal article" date="2017" name="Nature">
        <title>The sunflower genome provides insights into oil metabolism, flowering and Asterid evolution.</title>
        <authorList>
            <person name="Badouin H."/>
            <person name="Gouzy J."/>
            <person name="Grassa C.J."/>
            <person name="Murat F."/>
            <person name="Staton S.E."/>
            <person name="Cottret L."/>
            <person name="Lelandais-Briere C."/>
            <person name="Owens G.L."/>
            <person name="Carrere S."/>
            <person name="Mayjonade B."/>
            <person name="Legrand L."/>
            <person name="Gill N."/>
            <person name="Kane N.C."/>
            <person name="Bowers J.E."/>
            <person name="Hubner S."/>
            <person name="Bellec A."/>
            <person name="Berard A."/>
            <person name="Berges H."/>
            <person name="Blanchet N."/>
            <person name="Boniface M.C."/>
            <person name="Brunel D."/>
            <person name="Catrice O."/>
            <person name="Chaidir N."/>
            <person name="Claudel C."/>
            <person name="Donnadieu C."/>
            <person name="Faraut T."/>
            <person name="Fievet G."/>
            <person name="Helmstetter N."/>
            <person name="King M."/>
            <person name="Knapp S.J."/>
            <person name="Lai Z."/>
            <person name="Le Paslier M.C."/>
            <person name="Lippi Y."/>
            <person name="Lorenzon L."/>
            <person name="Mandel J.R."/>
            <person name="Marage G."/>
            <person name="Marchand G."/>
            <person name="Marquand E."/>
            <person name="Bret-Mestries E."/>
            <person name="Morien E."/>
            <person name="Nambeesan S."/>
            <person name="Nguyen T."/>
            <person name="Pegot-Espagnet P."/>
            <person name="Pouilly N."/>
            <person name="Raftis F."/>
            <person name="Sallet E."/>
            <person name="Schiex T."/>
            <person name="Thomas J."/>
            <person name="Vandecasteele C."/>
            <person name="Vares D."/>
            <person name="Vear F."/>
            <person name="Vautrin S."/>
            <person name="Crespi M."/>
            <person name="Mangin B."/>
            <person name="Burke J.M."/>
            <person name="Salse J."/>
            <person name="Munos S."/>
            <person name="Vincourt P."/>
            <person name="Rieseberg L.H."/>
            <person name="Langlade N.B."/>
        </authorList>
    </citation>
    <scope>NUCLEOTIDE SEQUENCE [LARGE SCALE GENOMIC DNA]</scope>
    <source>
        <strain evidence="6">cv. SF193</strain>
        <tissue evidence="4">Leaves</tissue>
    </source>
</reference>
<keyword evidence="6" id="KW-1185">Reference proteome</keyword>
<comment type="similarity">
    <text evidence="2">Belongs to the serine/threonine dehydratase family.</text>
</comment>
<dbReference type="SUPFAM" id="SSF53686">
    <property type="entry name" value="Tryptophan synthase beta subunit-like PLP-dependent enzymes"/>
    <property type="match status" value="1"/>
</dbReference>
<dbReference type="PANTHER" id="PTHR43050">
    <property type="entry name" value="SERINE / THREONINE RACEMASE FAMILY MEMBER"/>
    <property type="match status" value="1"/>
</dbReference>
<dbReference type="EC" id="4.3.1.-" evidence="4"/>
<dbReference type="AlphaFoldDB" id="A0A251S5S0"/>
<dbReference type="Proteomes" id="UP000215914">
    <property type="component" value="Chromosome 15"/>
</dbReference>
<keyword evidence="4" id="KW-0413">Isomerase</keyword>
<dbReference type="GO" id="GO:0016829">
    <property type="term" value="F:lyase activity"/>
    <property type="evidence" value="ECO:0007669"/>
    <property type="project" value="UniProtKB-KW"/>
</dbReference>
<keyword evidence="3" id="KW-0663">Pyridoxal phosphate</keyword>
<dbReference type="Gramene" id="mRNA:HanXRQr2_Chr15g0678431">
    <property type="protein sequence ID" value="CDS:HanXRQr2_Chr15g0678431.1"/>
    <property type="gene ID" value="HanXRQr2_Chr15g0678431"/>
</dbReference>
<evidence type="ECO:0000256" key="3">
    <source>
        <dbReference type="ARBA" id="ARBA00022898"/>
    </source>
</evidence>
<dbReference type="EMBL" id="MNCJ02000330">
    <property type="protein sequence ID" value="KAF5763280.1"/>
    <property type="molecule type" value="Genomic_DNA"/>
</dbReference>
<evidence type="ECO:0000313" key="5">
    <source>
        <dbReference type="EMBL" id="OTF94206.1"/>
    </source>
</evidence>
<evidence type="ECO:0000256" key="2">
    <source>
        <dbReference type="ARBA" id="ARBA00010869"/>
    </source>
</evidence>
<name>A0A251S5S0_HELAN</name>
<dbReference type="PANTHER" id="PTHR43050:SF1">
    <property type="entry name" value="SERINE RACEMASE"/>
    <property type="match status" value="1"/>
</dbReference>
<accession>A0A251S5S0</accession>
<evidence type="ECO:0000256" key="1">
    <source>
        <dbReference type="ARBA" id="ARBA00001933"/>
    </source>
</evidence>
<dbReference type="InterPro" id="IPR036052">
    <property type="entry name" value="TrpB-like_PALP_sf"/>
</dbReference>
<gene>
    <name evidence="5" type="ORF">HannXRQ_Chr15g0469571</name>
    <name evidence="4" type="ORF">HanXRQr2_Chr15g0678431</name>
</gene>
<dbReference type="InParanoid" id="A0A251S5S0"/>
<evidence type="ECO:0000313" key="4">
    <source>
        <dbReference type="EMBL" id="KAF5763280.1"/>
    </source>
</evidence>
<keyword evidence="4" id="KW-0456">Lyase</keyword>
<reference evidence="5" key="2">
    <citation type="submission" date="2017-02" db="EMBL/GenBank/DDBJ databases">
        <title>Sunflower complete genome.</title>
        <authorList>
            <person name="Langlade N."/>
            <person name="Munos S."/>
        </authorList>
    </citation>
    <scope>NUCLEOTIDE SEQUENCE [LARGE SCALE GENOMIC DNA]</scope>
    <source>
        <tissue evidence="5">Leaves</tissue>
    </source>
</reference>
<dbReference type="STRING" id="4232.A0A251S5S0"/>
<organism evidence="5 6">
    <name type="scientific">Helianthus annuus</name>
    <name type="common">Common sunflower</name>
    <dbReference type="NCBI Taxonomy" id="4232"/>
    <lineage>
        <taxon>Eukaryota</taxon>
        <taxon>Viridiplantae</taxon>
        <taxon>Streptophyta</taxon>
        <taxon>Embryophyta</taxon>
        <taxon>Tracheophyta</taxon>
        <taxon>Spermatophyta</taxon>
        <taxon>Magnoliopsida</taxon>
        <taxon>eudicotyledons</taxon>
        <taxon>Gunneridae</taxon>
        <taxon>Pentapetalae</taxon>
        <taxon>asterids</taxon>
        <taxon>campanulids</taxon>
        <taxon>Asterales</taxon>
        <taxon>Asteraceae</taxon>
        <taxon>Asteroideae</taxon>
        <taxon>Heliantheae alliance</taxon>
        <taxon>Heliantheae</taxon>
        <taxon>Helianthus</taxon>
    </lineage>
</organism>
<dbReference type="Gene3D" id="3.40.50.1100">
    <property type="match status" value="1"/>
</dbReference>
<dbReference type="EC" id="5.1.1.18" evidence="4"/>
<protein>
    <submittedName>
        <fullName evidence="5">Putative tryptophan synthase beta subunit-like PLP-dependent enzyme</fullName>
    </submittedName>
    <submittedName>
        <fullName evidence="4">Serine racemase, Ammonia-lyase</fullName>
        <ecNumber evidence="4">4.3.1.-</ecNumber>
        <ecNumber evidence="4">5.1.1.18</ecNumber>
    </submittedName>
</protein>
<evidence type="ECO:0000313" key="6">
    <source>
        <dbReference type="Proteomes" id="UP000215914"/>
    </source>
</evidence>
<sequence>MGGYKYAADIDSITKAQDVIKVHIHVTPVLSSASLNSIAGKSLYFKCECFQKR</sequence>
<proteinExistence type="inferred from homology"/>
<comment type="cofactor">
    <cofactor evidence="1">
        <name>pyridoxal 5'-phosphate</name>
        <dbReference type="ChEBI" id="CHEBI:597326"/>
    </cofactor>
</comment>
<dbReference type="EMBL" id="CM007904">
    <property type="protein sequence ID" value="OTF94206.1"/>
    <property type="molecule type" value="Genomic_DNA"/>
</dbReference>
<reference evidence="4" key="3">
    <citation type="submission" date="2020-06" db="EMBL/GenBank/DDBJ databases">
        <title>Helianthus annuus Genome sequencing and assembly Release 2.</title>
        <authorList>
            <person name="Gouzy J."/>
            <person name="Langlade N."/>
            <person name="Munos S."/>
        </authorList>
    </citation>
    <scope>NUCLEOTIDE SEQUENCE</scope>
    <source>
        <tissue evidence="4">Leaves</tissue>
    </source>
</reference>